<evidence type="ECO:0000256" key="11">
    <source>
        <dbReference type="SAM" id="MobiDB-lite"/>
    </source>
</evidence>
<evidence type="ECO:0000256" key="5">
    <source>
        <dbReference type="ARBA" id="ARBA00022989"/>
    </source>
</evidence>
<feature type="domain" description="G-protein coupled receptors family 2 profile 1" evidence="14">
    <location>
        <begin position="180"/>
        <end position="257"/>
    </location>
</feature>
<keyword evidence="10" id="KW-0807">Transducer</keyword>
<dbReference type="Gene3D" id="1.20.1070.10">
    <property type="entry name" value="Rhodopsin 7-helix transmembrane proteins"/>
    <property type="match status" value="1"/>
</dbReference>
<feature type="compositionally biased region" description="Basic and acidic residues" evidence="11">
    <location>
        <begin position="670"/>
        <end position="679"/>
    </location>
</feature>
<dbReference type="Gene3D" id="4.10.1240.10">
    <property type="entry name" value="GPCR, family 2, extracellular hormone receptor domain"/>
    <property type="match status" value="1"/>
</dbReference>
<evidence type="ECO:0000256" key="4">
    <source>
        <dbReference type="ARBA" id="ARBA00022692"/>
    </source>
</evidence>
<keyword evidence="8" id="KW-0675">Receptor</keyword>
<gene>
    <name evidence="16" type="ORF">LNINA_LOCUS5648</name>
</gene>
<evidence type="ECO:0000256" key="1">
    <source>
        <dbReference type="ARBA" id="ARBA00004651"/>
    </source>
</evidence>
<comment type="caution">
    <text evidence="16">The sequence shown here is derived from an EMBL/GenBank/DDBJ whole genome shotgun (WGS) entry which is preliminary data.</text>
</comment>
<dbReference type="PANTHER" id="PTHR45620:SF42">
    <property type="entry name" value="G-PROTEIN COUPLED RECEPTOR SEB-2"/>
    <property type="match status" value="1"/>
</dbReference>
<protein>
    <recommendedName>
        <fullName evidence="18">Calcitonin receptor</fullName>
    </recommendedName>
</protein>
<evidence type="ECO:0000256" key="8">
    <source>
        <dbReference type="ARBA" id="ARBA00023170"/>
    </source>
</evidence>
<evidence type="ECO:0000256" key="6">
    <source>
        <dbReference type="ARBA" id="ARBA00023040"/>
    </source>
</evidence>
<feature type="transmembrane region" description="Helical" evidence="12">
    <location>
        <begin position="376"/>
        <end position="399"/>
    </location>
</feature>
<dbReference type="Proteomes" id="UP001497472">
    <property type="component" value="Unassembled WGS sequence"/>
</dbReference>
<dbReference type="PRINTS" id="PR00249">
    <property type="entry name" value="GPCRSECRETIN"/>
</dbReference>
<feature type="region of interest" description="Disordered" evidence="11">
    <location>
        <begin position="670"/>
        <end position="689"/>
    </location>
</feature>
<evidence type="ECO:0000256" key="2">
    <source>
        <dbReference type="ARBA" id="ARBA00005314"/>
    </source>
</evidence>
<proteinExistence type="inferred from homology"/>
<dbReference type="PROSITE" id="PS50261">
    <property type="entry name" value="G_PROTEIN_RECEP_F2_4"/>
    <property type="match status" value="1"/>
</dbReference>
<name>A0AAV1JBY6_9NEOP</name>
<evidence type="ECO:0000313" key="17">
    <source>
        <dbReference type="Proteomes" id="UP001497472"/>
    </source>
</evidence>
<evidence type="ECO:0008006" key="18">
    <source>
        <dbReference type="Google" id="ProtNLM"/>
    </source>
</evidence>
<accession>A0AAV1JBY6</accession>
<reference evidence="16 17" key="1">
    <citation type="submission" date="2023-11" db="EMBL/GenBank/DDBJ databases">
        <authorList>
            <person name="Okamura Y."/>
        </authorList>
    </citation>
    <scope>NUCLEOTIDE SEQUENCE [LARGE SCALE GENOMIC DNA]</scope>
</reference>
<keyword evidence="17" id="KW-1185">Reference proteome</keyword>
<keyword evidence="3" id="KW-1003">Cell membrane</keyword>
<dbReference type="PROSITE" id="PS00650">
    <property type="entry name" value="G_PROTEIN_RECEP_F2_2"/>
    <property type="match status" value="1"/>
</dbReference>
<dbReference type="GO" id="GO:0007166">
    <property type="term" value="P:cell surface receptor signaling pathway"/>
    <property type="evidence" value="ECO:0007669"/>
    <property type="project" value="InterPro"/>
</dbReference>
<keyword evidence="5 12" id="KW-1133">Transmembrane helix</keyword>
<dbReference type="SMART" id="SM00008">
    <property type="entry name" value="HormR"/>
    <property type="match status" value="1"/>
</dbReference>
<dbReference type="InterPro" id="IPR017981">
    <property type="entry name" value="GPCR_2-like_7TM"/>
</dbReference>
<keyword evidence="6" id="KW-0297">G-protein coupled receptor</keyword>
<dbReference type="Pfam" id="PF00002">
    <property type="entry name" value="7tm_2"/>
    <property type="match status" value="1"/>
</dbReference>
<evidence type="ECO:0000259" key="14">
    <source>
        <dbReference type="PROSITE" id="PS50227"/>
    </source>
</evidence>
<dbReference type="PROSITE" id="PS50227">
    <property type="entry name" value="G_PROTEIN_RECEP_F2_3"/>
    <property type="match status" value="1"/>
</dbReference>
<feature type="transmembrane region" description="Helical" evidence="12">
    <location>
        <begin position="419"/>
        <end position="440"/>
    </location>
</feature>
<feature type="domain" description="G-protein coupled receptors family 2 profile 2" evidence="15">
    <location>
        <begin position="262"/>
        <end position="514"/>
    </location>
</feature>
<evidence type="ECO:0000256" key="10">
    <source>
        <dbReference type="ARBA" id="ARBA00023224"/>
    </source>
</evidence>
<dbReference type="Pfam" id="PF02793">
    <property type="entry name" value="HRM"/>
    <property type="match status" value="1"/>
</dbReference>
<keyword evidence="9" id="KW-0325">Glycoprotein</keyword>
<feature type="signal peptide" evidence="13">
    <location>
        <begin position="1"/>
        <end position="21"/>
    </location>
</feature>
<dbReference type="EMBL" id="CAVLEF010000007">
    <property type="protein sequence ID" value="CAK1546042.1"/>
    <property type="molecule type" value="Genomic_DNA"/>
</dbReference>
<keyword evidence="4 12" id="KW-0812">Transmembrane</keyword>
<dbReference type="InterPro" id="IPR050332">
    <property type="entry name" value="GPCR_2"/>
</dbReference>
<dbReference type="GO" id="GO:0005886">
    <property type="term" value="C:plasma membrane"/>
    <property type="evidence" value="ECO:0007669"/>
    <property type="project" value="UniProtKB-SubCell"/>
</dbReference>
<feature type="transmembrane region" description="Helical" evidence="12">
    <location>
        <begin position="491"/>
        <end position="513"/>
    </location>
</feature>
<dbReference type="SUPFAM" id="SSF111418">
    <property type="entry name" value="Hormone receptor domain"/>
    <property type="match status" value="1"/>
</dbReference>
<comment type="subcellular location">
    <subcellularLocation>
        <location evidence="1">Cell membrane</location>
        <topology evidence="1">Multi-pass membrane protein</topology>
    </subcellularLocation>
</comment>
<dbReference type="InterPro" id="IPR001879">
    <property type="entry name" value="GPCR_2_extracellular_dom"/>
</dbReference>
<dbReference type="PANTHER" id="PTHR45620">
    <property type="entry name" value="PDF RECEPTOR-LIKE PROTEIN-RELATED"/>
    <property type="match status" value="1"/>
</dbReference>
<dbReference type="GO" id="GO:0007188">
    <property type="term" value="P:adenylate cyclase-modulating G protein-coupled receptor signaling pathway"/>
    <property type="evidence" value="ECO:0007669"/>
    <property type="project" value="TreeGrafter"/>
</dbReference>
<dbReference type="InterPro" id="IPR000832">
    <property type="entry name" value="GPCR_2_secretin-like"/>
</dbReference>
<dbReference type="AlphaFoldDB" id="A0AAV1JBY6"/>
<sequence length="746" mass="84114">MCGFCEFKILGLCLLCVFVNSQVDAYFNDGLNPVKVDLSVWHQRNPRVALRTNVQLECEKPNIYICEEPQNTVSPENGKSCNFRNVPYHEQVYRWVAGRGCLLFTPDFLYVNGSNPLNLNAGCVYGNLFAPCLELVKEDGSCGCYPFDPSLEEVANAVRDALAPAAHGRWERCFYQASDCCSHYMEENTYDSGGCETTFDGWTCWQPAQGGTVANAVCSEFAYSSSGPSCHHFSNKRCFENGTWELQTDYSTCSITPRMLRRYRFYIAMLSFSIASCVPAIFIFFFYKRLRITRVALHRNLLIAIVIRNALVIISRTEIYIEELTTSGETMLSLNGVPCRILAVAERIAGNAVFVCMLVEGIYLHRLIVAIFRKKLKIAWLYGAGAAIAVLPVIAWSVVMAQMNDHSCWIVYTVDHIQWIIDVPRILILLVNTILFIDVLRVLLTKLRNSENANQLSTAKATLFLMPLFGTQFIFTAVIPNTDDCVKEQAYYFVAYTIEGLQGFIVALLYCYINKEVHGLIKATYKKTENAVVSRVRGSTYPQNVSGDPNSDRRFTFTTGLASNSVEEKDSYTYMRPKLHVAEIISIQATERLAEILEPVYETIGDSGTINGGYDFLDRSDMDNEYNFTNASSVSIGCQDWIKCASPSSSVYNNSVIDTTKSKDRVKHVEKSEVTKEPEYQNDSGKYQNVPGIVEDDETILDSDYVNSDMLEEIIQYMENNENLVMKSDLLAPNRSVDDKILIIEE</sequence>
<evidence type="ECO:0000256" key="12">
    <source>
        <dbReference type="SAM" id="Phobius"/>
    </source>
</evidence>
<feature type="transmembrane region" description="Helical" evidence="12">
    <location>
        <begin position="263"/>
        <end position="287"/>
    </location>
</feature>
<evidence type="ECO:0000256" key="7">
    <source>
        <dbReference type="ARBA" id="ARBA00023136"/>
    </source>
</evidence>
<evidence type="ECO:0000259" key="15">
    <source>
        <dbReference type="PROSITE" id="PS50261"/>
    </source>
</evidence>
<dbReference type="GO" id="GO:0008528">
    <property type="term" value="F:G protein-coupled peptide receptor activity"/>
    <property type="evidence" value="ECO:0007669"/>
    <property type="project" value="TreeGrafter"/>
</dbReference>
<dbReference type="InterPro" id="IPR036445">
    <property type="entry name" value="GPCR_2_extracell_dom_sf"/>
</dbReference>
<keyword evidence="7 12" id="KW-0472">Membrane</keyword>
<evidence type="ECO:0000256" key="3">
    <source>
        <dbReference type="ARBA" id="ARBA00022475"/>
    </source>
</evidence>
<feature type="chain" id="PRO_5043505630" description="Calcitonin receptor" evidence="13">
    <location>
        <begin position="22"/>
        <end position="746"/>
    </location>
</feature>
<organism evidence="16 17">
    <name type="scientific">Leptosia nina</name>
    <dbReference type="NCBI Taxonomy" id="320188"/>
    <lineage>
        <taxon>Eukaryota</taxon>
        <taxon>Metazoa</taxon>
        <taxon>Ecdysozoa</taxon>
        <taxon>Arthropoda</taxon>
        <taxon>Hexapoda</taxon>
        <taxon>Insecta</taxon>
        <taxon>Pterygota</taxon>
        <taxon>Neoptera</taxon>
        <taxon>Endopterygota</taxon>
        <taxon>Lepidoptera</taxon>
        <taxon>Glossata</taxon>
        <taxon>Ditrysia</taxon>
        <taxon>Papilionoidea</taxon>
        <taxon>Pieridae</taxon>
        <taxon>Pierinae</taxon>
        <taxon>Leptosia</taxon>
    </lineage>
</organism>
<keyword evidence="13" id="KW-0732">Signal</keyword>
<comment type="similarity">
    <text evidence="2">Belongs to the G-protein coupled receptor 2 family.</text>
</comment>
<evidence type="ECO:0000256" key="9">
    <source>
        <dbReference type="ARBA" id="ARBA00023180"/>
    </source>
</evidence>
<dbReference type="InterPro" id="IPR017983">
    <property type="entry name" value="GPCR_2_secretin-like_CS"/>
</dbReference>
<evidence type="ECO:0000256" key="13">
    <source>
        <dbReference type="SAM" id="SignalP"/>
    </source>
</evidence>
<feature type="transmembrane region" description="Helical" evidence="12">
    <location>
        <begin position="461"/>
        <end position="479"/>
    </location>
</feature>
<evidence type="ECO:0000313" key="16">
    <source>
        <dbReference type="EMBL" id="CAK1546042.1"/>
    </source>
</evidence>